<sequence>MECVVKYLKTGGARTKKEEDIPLEERPCSHEYDLIIHLHMSPSKRKTHMFPHNLPHMSKQS</sequence>
<keyword evidence="2" id="KW-1185">Reference proteome</keyword>
<dbReference type="AlphaFoldDB" id="A0A834TJS7"/>
<dbReference type="EMBL" id="JAAIUW010000007">
    <property type="protein sequence ID" value="KAF7822587.1"/>
    <property type="molecule type" value="Genomic_DNA"/>
</dbReference>
<name>A0A834TJS7_9FABA</name>
<gene>
    <name evidence="1" type="ORF">G2W53_020731</name>
</gene>
<dbReference type="Proteomes" id="UP000634136">
    <property type="component" value="Unassembled WGS sequence"/>
</dbReference>
<accession>A0A834TJS7</accession>
<protein>
    <submittedName>
        <fullName evidence="1">Uncharacterized protein</fullName>
    </submittedName>
</protein>
<evidence type="ECO:0000313" key="2">
    <source>
        <dbReference type="Proteomes" id="UP000634136"/>
    </source>
</evidence>
<organism evidence="1 2">
    <name type="scientific">Senna tora</name>
    <dbReference type="NCBI Taxonomy" id="362788"/>
    <lineage>
        <taxon>Eukaryota</taxon>
        <taxon>Viridiplantae</taxon>
        <taxon>Streptophyta</taxon>
        <taxon>Embryophyta</taxon>
        <taxon>Tracheophyta</taxon>
        <taxon>Spermatophyta</taxon>
        <taxon>Magnoliopsida</taxon>
        <taxon>eudicotyledons</taxon>
        <taxon>Gunneridae</taxon>
        <taxon>Pentapetalae</taxon>
        <taxon>rosids</taxon>
        <taxon>fabids</taxon>
        <taxon>Fabales</taxon>
        <taxon>Fabaceae</taxon>
        <taxon>Caesalpinioideae</taxon>
        <taxon>Cassia clade</taxon>
        <taxon>Senna</taxon>
    </lineage>
</organism>
<proteinExistence type="predicted"/>
<comment type="caution">
    <text evidence="1">The sequence shown here is derived from an EMBL/GenBank/DDBJ whole genome shotgun (WGS) entry which is preliminary data.</text>
</comment>
<evidence type="ECO:0000313" key="1">
    <source>
        <dbReference type="EMBL" id="KAF7822587.1"/>
    </source>
</evidence>
<reference evidence="1" key="1">
    <citation type="submission" date="2020-09" db="EMBL/GenBank/DDBJ databases">
        <title>Genome-Enabled Discovery of Anthraquinone Biosynthesis in Senna tora.</title>
        <authorList>
            <person name="Kang S.-H."/>
            <person name="Pandey R.P."/>
            <person name="Lee C.-M."/>
            <person name="Sim J.-S."/>
            <person name="Jeong J.-T."/>
            <person name="Choi B.-S."/>
            <person name="Jung M."/>
            <person name="Ginzburg D."/>
            <person name="Zhao K."/>
            <person name="Won S.Y."/>
            <person name="Oh T.-J."/>
            <person name="Yu Y."/>
            <person name="Kim N.-H."/>
            <person name="Lee O.R."/>
            <person name="Lee T.-H."/>
            <person name="Bashyal P."/>
            <person name="Kim T.-S."/>
            <person name="Lee W.-H."/>
            <person name="Kawkins C."/>
            <person name="Kim C.-K."/>
            <person name="Kim J.S."/>
            <person name="Ahn B.O."/>
            <person name="Rhee S.Y."/>
            <person name="Sohng J.K."/>
        </authorList>
    </citation>
    <scope>NUCLEOTIDE SEQUENCE</scope>
    <source>
        <tissue evidence="1">Leaf</tissue>
    </source>
</reference>